<accession>A0ACC2PS89</accession>
<evidence type="ECO:0000313" key="1">
    <source>
        <dbReference type="EMBL" id="KAJ8685459.1"/>
    </source>
</evidence>
<name>A0ACC2PS89_9HYME</name>
<organism evidence="1 2">
    <name type="scientific">Eretmocerus hayati</name>
    <dbReference type="NCBI Taxonomy" id="131215"/>
    <lineage>
        <taxon>Eukaryota</taxon>
        <taxon>Metazoa</taxon>
        <taxon>Ecdysozoa</taxon>
        <taxon>Arthropoda</taxon>
        <taxon>Hexapoda</taxon>
        <taxon>Insecta</taxon>
        <taxon>Pterygota</taxon>
        <taxon>Neoptera</taxon>
        <taxon>Endopterygota</taxon>
        <taxon>Hymenoptera</taxon>
        <taxon>Apocrita</taxon>
        <taxon>Proctotrupomorpha</taxon>
        <taxon>Chalcidoidea</taxon>
        <taxon>Aphelinidae</taxon>
        <taxon>Aphelininae</taxon>
        <taxon>Eretmocerus</taxon>
    </lineage>
</organism>
<dbReference type="EMBL" id="CM056741">
    <property type="protein sequence ID" value="KAJ8685459.1"/>
    <property type="molecule type" value="Genomic_DNA"/>
</dbReference>
<reference evidence="1" key="1">
    <citation type="submission" date="2023-04" db="EMBL/GenBank/DDBJ databases">
        <title>A chromosome-level genome assembly of the parasitoid wasp Eretmocerus hayati.</title>
        <authorList>
            <person name="Zhong Y."/>
            <person name="Liu S."/>
            <person name="Liu Y."/>
        </authorList>
    </citation>
    <scope>NUCLEOTIDE SEQUENCE</scope>
    <source>
        <strain evidence="1">ZJU_SS_LIU_2023</strain>
    </source>
</reference>
<dbReference type="Proteomes" id="UP001239111">
    <property type="component" value="Chromosome 1"/>
</dbReference>
<proteinExistence type="predicted"/>
<comment type="caution">
    <text evidence="1">The sequence shown here is derived from an EMBL/GenBank/DDBJ whole genome shotgun (WGS) entry which is preliminary data.</text>
</comment>
<protein>
    <submittedName>
        <fullName evidence="1">Uncharacterized protein</fullName>
    </submittedName>
</protein>
<sequence>MSCSERPNSRVLELSQNDDSECQDLVKFIIAPTTWINFDSQKKRLIVEYSFPPCEEEEDEDFLKGISKSRAPAPDSWPSYPIAKELGDTTSKDSSISSVVEEGEFDISSLSKDISLTEDLTPNISKSSQNVENCNQHDANNSPSAKPDIPNTDNSKIIENSSNMMSMNNAVDLKSFNPRSFNSLAQQMTANSNALTELKNLLKSRETQSNGRTIMFLDDIKAQDNLAFLLETIPEFITFDKKLSNLALKQDLATYFGVMITPQNNGRNSIREVLEAFCRKAVFKDNYLALQVPDGSTKKAFIETNFGKLLYENVRARLHIDDSLIRDSFSKVILGIEDWERGRAERFQKPGNSQNED</sequence>
<keyword evidence="2" id="KW-1185">Reference proteome</keyword>
<gene>
    <name evidence="1" type="ORF">QAD02_021252</name>
</gene>
<evidence type="ECO:0000313" key="2">
    <source>
        <dbReference type="Proteomes" id="UP001239111"/>
    </source>
</evidence>